<dbReference type="InterPro" id="IPR036388">
    <property type="entry name" value="WH-like_DNA-bd_sf"/>
</dbReference>
<evidence type="ECO:0000313" key="6">
    <source>
        <dbReference type="EMBL" id="PRD64698.1"/>
    </source>
</evidence>
<keyword evidence="2" id="KW-0805">Transcription regulation</keyword>
<dbReference type="Proteomes" id="UP000238589">
    <property type="component" value="Unassembled WGS sequence"/>
</dbReference>
<dbReference type="RefSeq" id="WP_105749053.1">
    <property type="nucleotide sequence ID" value="NZ_PVLQ01000053.1"/>
</dbReference>
<dbReference type="InterPro" id="IPR050389">
    <property type="entry name" value="LysR-type_TF"/>
</dbReference>
<reference evidence="6 7" key="1">
    <citation type="submission" date="2018-03" db="EMBL/GenBank/DDBJ databases">
        <title>Comparative genomics illustrates the genes involved in a hyperalkaliphilic mechanisms of Serpentinomonas isolated from highly-alkaline calcium-rich serpentinized springs.</title>
        <authorList>
            <person name="Suzuki S."/>
            <person name="Ishii S."/>
            <person name="Walworth N."/>
            <person name="Bird L."/>
            <person name="Kuenen J.G."/>
            <person name="Nealson K.H."/>
        </authorList>
    </citation>
    <scope>NUCLEOTIDE SEQUENCE [LARGE SCALE GENOMIC DNA]</scope>
    <source>
        <strain evidence="6 7">P1</strain>
    </source>
</reference>
<name>A0A2S9K2J8_9BURK</name>
<dbReference type="AlphaFoldDB" id="A0A2S9K2J8"/>
<keyword evidence="3" id="KW-0238">DNA-binding</keyword>
<accession>A0A2S9K2J8</accession>
<proteinExistence type="inferred from homology"/>
<sequence>MEQLDLNLLRVFDVIYRTRNVSRAAELLGMSQPSTSQALTRLRLVLGDPLFERTRGGVRPTLRAEDLARSVQSGLAQIEEGLASENAFDPARSTAELRIHLTDIGEARFLPSLMREMRCVAPGIRLRARTWPQQDIGGALDSGDIHLAIGFLPELTTSAHAKLLTDRYVVLLRAGHPAAGQTRLTLRNMQSLDWIAVRSHAQTLEMLQAANLDGKITLTTSTFLALPDIVKNTDLAVLMPQAIAREFTPANGFKLLDTELPSNDFTVSVHWSRRHAHSPLVRWTREVLLRLFQRD</sequence>
<dbReference type="PRINTS" id="PR00039">
    <property type="entry name" value="HTHLYSR"/>
</dbReference>
<dbReference type="GO" id="GO:0003677">
    <property type="term" value="F:DNA binding"/>
    <property type="evidence" value="ECO:0007669"/>
    <property type="project" value="UniProtKB-KW"/>
</dbReference>
<evidence type="ECO:0000259" key="5">
    <source>
        <dbReference type="PROSITE" id="PS50931"/>
    </source>
</evidence>
<comment type="caution">
    <text evidence="6">The sequence shown here is derived from an EMBL/GenBank/DDBJ whole genome shotgun (WGS) entry which is preliminary data.</text>
</comment>
<dbReference type="PANTHER" id="PTHR30118">
    <property type="entry name" value="HTH-TYPE TRANSCRIPTIONAL REGULATOR LEUO-RELATED"/>
    <property type="match status" value="1"/>
</dbReference>
<evidence type="ECO:0000256" key="1">
    <source>
        <dbReference type="ARBA" id="ARBA00009437"/>
    </source>
</evidence>
<keyword evidence="7" id="KW-1185">Reference proteome</keyword>
<organism evidence="6 7">
    <name type="scientific">Malikia granosa</name>
    <dbReference type="NCBI Taxonomy" id="263067"/>
    <lineage>
        <taxon>Bacteria</taxon>
        <taxon>Pseudomonadati</taxon>
        <taxon>Pseudomonadota</taxon>
        <taxon>Betaproteobacteria</taxon>
        <taxon>Burkholderiales</taxon>
        <taxon>Comamonadaceae</taxon>
        <taxon>Malikia</taxon>
    </lineage>
</organism>
<evidence type="ECO:0000256" key="3">
    <source>
        <dbReference type="ARBA" id="ARBA00023125"/>
    </source>
</evidence>
<dbReference type="OrthoDB" id="8583877at2"/>
<protein>
    <submittedName>
        <fullName evidence="6">LysR family transcriptional regulator</fullName>
    </submittedName>
</protein>
<evidence type="ECO:0000256" key="4">
    <source>
        <dbReference type="ARBA" id="ARBA00023163"/>
    </source>
</evidence>
<comment type="similarity">
    <text evidence="1">Belongs to the LysR transcriptional regulatory family.</text>
</comment>
<dbReference type="SUPFAM" id="SSF46785">
    <property type="entry name" value="Winged helix' DNA-binding domain"/>
    <property type="match status" value="1"/>
</dbReference>
<dbReference type="InterPro" id="IPR036390">
    <property type="entry name" value="WH_DNA-bd_sf"/>
</dbReference>
<evidence type="ECO:0000256" key="2">
    <source>
        <dbReference type="ARBA" id="ARBA00023015"/>
    </source>
</evidence>
<dbReference type="SUPFAM" id="SSF53850">
    <property type="entry name" value="Periplasmic binding protein-like II"/>
    <property type="match status" value="1"/>
</dbReference>
<evidence type="ECO:0000313" key="7">
    <source>
        <dbReference type="Proteomes" id="UP000238589"/>
    </source>
</evidence>
<dbReference type="GO" id="GO:0003700">
    <property type="term" value="F:DNA-binding transcription factor activity"/>
    <property type="evidence" value="ECO:0007669"/>
    <property type="project" value="InterPro"/>
</dbReference>
<dbReference type="Pfam" id="PF00126">
    <property type="entry name" value="HTH_1"/>
    <property type="match status" value="1"/>
</dbReference>
<feature type="domain" description="HTH lysR-type" evidence="5">
    <location>
        <begin position="4"/>
        <end position="61"/>
    </location>
</feature>
<dbReference type="PROSITE" id="PS50931">
    <property type="entry name" value="HTH_LYSR"/>
    <property type="match status" value="1"/>
</dbReference>
<dbReference type="InterPro" id="IPR000847">
    <property type="entry name" value="LysR_HTH_N"/>
</dbReference>
<dbReference type="Gene3D" id="3.40.190.10">
    <property type="entry name" value="Periplasmic binding protein-like II"/>
    <property type="match status" value="2"/>
</dbReference>
<gene>
    <name evidence="6" type="ORF">C6P64_13310</name>
</gene>
<dbReference type="InterPro" id="IPR005119">
    <property type="entry name" value="LysR_subst-bd"/>
</dbReference>
<dbReference type="EMBL" id="PVLQ01000053">
    <property type="protein sequence ID" value="PRD64698.1"/>
    <property type="molecule type" value="Genomic_DNA"/>
</dbReference>
<dbReference type="Pfam" id="PF03466">
    <property type="entry name" value="LysR_substrate"/>
    <property type="match status" value="1"/>
</dbReference>
<dbReference type="Gene3D" id="1.10.10.10">
    <property type="entry name" value="Winged helix-like DNA-binding domain superfamily/Winged helix DNA-binding domain"/>
    <property type="match status" value="1"/>
</dbReference>
<keyword evidence="4" id="KW-0804">Transcription</keyword>
<dbReference type="PANTHER" id="PTHR30118:SF15">
    <property type="entry name" value="TRANSCRIPTIONAL REGULATORY PROTEIN"/>
    <property type="match status" value="1"/>
</dbReference>